<dbReference type="InterPro" id="IPR036942">
    <property type="entry name" value="Beta-barrel_TonB_sf"/>
</dbReference>
<evidence type="ECO:0000256" key="2">
    <source>
        <dbReference type="ARBA" id="ARBA00008143"/>
    </source>
</evidence>
<keyword evidence="5 11" id="KW-0812">Transmembrane</keyword>
<name>A0A975MQ21_9GAMM</name>
<comment type="similarity">
    <text evidence="2">Belongs to the TonB-dependent receptor family. Hemoglobin/haptoglobin binding protein subfamily.</text>
</comment>
<dbReference type="AlphaFoldDB" id="A0A975MQ21"/>
<dbReference type="GO" id="GO:0044718">
    <property type="term" value="P:siderophore transmembrane transport"/>
    <property type="evidence" value="ECO:0007669"/>
    <property type="project" value="TreeGrafter"/>
</dbReference>
<dbReference type="GO" id="GO:0015344">
    <property type="term" value="F:siderophore uptake transmembrane transporter activity"/>
    <property type="evidence" value="ECO:0007669"/>
    <property type="project" value="TreeGrafter"/>
</dbReference>
<dbReference type="InterPro" id="IPR012910">
    <property type="entry name" value="Plug_dom"/>
</dbReference>
<dbReference type="PROSITE" id="PS52016">
    <property type="entry name" value="TONB_DEPENDENT_REC_3"/>
    <property type="match status" value="1"/>
</dbReference>
<organism evidence="15 16">
    <name type="scientific">Methylomonas paludis</name>
    <dbReference type="NCBI Taxonomy" id="1173101"/>
    <lineage>
        <taxon>Bacteria</taxon>
        <taxon>Pseudomonadati</taxon>
        <taxon>Pseudomonadota</taxon>
        <taxon>Gammaproteobacteria</taxon>
        <taxon>Methylococcales</taxon>
        <taxon>Methylococcaceae</taxon>
        <taxon>Methylomonas</taxon>
    </lineage>
</organism>
<feature type="domain" description="TonB-dependent receptor-like beta-barrel" evidence="13">
    <location>
        <begin position="266"/>
        <end position="644"/>
    </location>
</feature>
<evidence type="ECO:0000313" key="16">
    <source>
        <dbReference type="Proteomes" id="UP000676649"/>
    </source>
</evidence>
<evidence type="ECO:0000259" key="14">
    <source>
        <dbReference type="Pfam" id="PF07715"/>
    </source>
</evidence>
<accession>A0A975MQ21</accession>
<keyword evidence="3 11" id="KW-0813">Transport</keyword>
<comment type="subcellular location">
    <subcellularLocation>
        <location evidence="1 11">Cell outer membrane</location>
        <topology evidence="1 11">Multi-pass membrane protein</topology>
    </subcellularLocation>
</comment>
<gene>
    <name evidence="15" type="ORF">KEF85_05680</name>
</gene>
<evidence type="ECO:0000313" key="15">
    <source>
        <dbReference type="EMBL" id="QWF71948.1"/>
    </source>
</evidence>
<evidence type="ECO:0000256" key="7">
    <source>
        <dbReference type="ARBA" id="ARBA00023077"/>
    </source>
</evidence>
<evidence type="ECO:0000256" key="9">
    <source>
        <dbReference type="ARBA" id="ARBA00023170"/>
    </source>
</evidence>
<reference evidence="15" key="1">
    <citation type="submission" date="2021-04" db="EMBL/GenBank/DDBJ databases">
        <title>Draft genome sequence data of methanotrophic Methylovulum sp. strain S1L and Methylomonas sp. strain S2AM isolated from boreal lake water columns.</title>
        <authorList>
            <person name="Rissanen A.J."/>
            <person name="Mangayil R."/>
            <person name="Svenning M.M."/>
            <person name="Khanongnuch R."/>
        </authorList>
    </citation>
    <scope>NUCLEOTIDE SEQUENCE</scope>
    <source>
        <strain evidence="15">S2AM</strain>
    </source>
</reference>
<dbReference type="PANTHER" id="PTHR30069:SF29">
    <property type="entry name" value="HEMOGLOBIN AND HEMOGLOBIN-HAPTOGLOBIN-BINDING PROTEIN 1-RELATED"/>
    <property type="match status" value="1"/>
</dbReference>
<evidence type="ECO:0000256" key="3">
    <source>
        <dbReference type="ARBA" id="ARBA00022448"/>
    </source>
</evidence>
<dbReference type="RefSeq" id="WP_215583854.1">
    <property type="nucleotide sequence ID" value="NZ_CP073754.1"/>
</dbReference>
<evidence type="ECO:0000256" key="12">
    <source>
        <dbReference type="RuleBase" id="RU003357"/>
    </source>
</evidence>
<dbReference type="Gene3D" id="2.170.130.10">
    <property type="entry name" value="TonB-dependent receptor, plug domain"/>
    <property type="match status" value="1"/>
</dbReference>
<dbReference type="InterPro" id="IPR037066">
    <property type="entry name" value="Plug_dom_sf"/>
</dbReference>
<keyword evidence="16" id="KW-1185">Reference proteome</keyword>
<evidence type="ECO:0000256" key="4">
    <source>
        <dbReference type="ARBA" id="ARBA00022452"/>
    </source>
</evidence>
<dbReference type="KEGG" id="mpad:KEF85_05680"/>
<dbReference type="InterPro" id="IPR039426">
    <property type="entry name" value="TonB-dep_rcpt-like"/>
</dbReference>
<dbReference type="Pfam" id="PF00593">
    <property type="entry name" value="TonB_dep_Rec_b-barrel"/>
    <property type="match status" value="1"/>
</dbReference>
<keyword evidence="8 11" id="KW-0472">Membrane</keyword>
<evidence type="ECO:0000259" key="13">
    <source>
        <dbReference type="Pfam" id="PF00593"/>
    </source>
</evidence>
<keyword evidence="10 11" id="KW-0998">Cell outer membrane</keyword>
<keyword evidence="7 12" id="KW-0798">TonB box</keyword>
<protein>
    <submittedName>
        <fullName evidence="15">TonB-dependent receptor</fullName>
    </submittedName>
</protein>
<dbReference type="Pfam" id="PF07715">
    <property type="entry name" value="Plug"/>
    <property type="match status" value="1"/>
</dbReference>
<dbReference type="SUPFAM" id="SSF56935">
    <property type="entry name" value="Porins"/>
    <property type="match status" value="1"/>
</dbReference>
<keyword evidence="9 15" id="KW-0675">Receptor</keyword>
<keyword evidence="4 11" id="KW-1134">Transmembrane beta strand</keyword>
<evidence type="ECO:0000256" key="5">
    <source>
        <dbReference type="ARBA" id="ARBA00022692"/>
    </source>
</evidence>
<keyword evidence="6" id="KW-0732">Signal</keyword>
<proteinExistence type="inferred from homology"/>
<evidence type="ECO:0000256" key="8">
    <source>
        <dbReference type="ARBA" id="ARBA00023136"/>
    </source>
</evidence>
<dbReference type="GO" id="GO:0009279">
    <property type="term" value="C:cell outer membrane"/>
    <property type="evidence" value="ECO:0007669"/>
    <property type="project" value="UniProtKB-SubCell"/>
</dbReference>
<sequence>MIQSADFGGRSTKTAFRHGRQTVLFSISLACLNPAAADNADQVLDLPLAELVNVEITSASRFKQKISEAPSAVEVLTAKDITSFNWRTLADALNAIRGLYIRNDRDYSYAGARGFMRPGDYNSRLLIMVDGRRMNDAAYDSGFIGEEFMLDMNLIERIEYLPGSGSSVYGGNALLGVVNVITKQGKDFNGGKLTAEGGSMDTFRVRGTYGKKFDNDVDILLNASQYASNGNSQLYFPQFSATHNGFAQNMDHEQSSRVFTQLNYHNLAFHGGFVDRFKQDPTASFGAIFNDSYNYVDDRSAYMDLDYHTDVAKGLALETRGFHHWYNYYGVTPQAIDASRVVNYDAANARWWGGELKLTGTQFKSHQWISGVELQYDDLQQLLNYNIKPYQLLNNSYQSGTRIGVYLQDEYRLADNLLLNAGARLDQNHMINGLQLNPRVGLIWDPISTLTTKLLYGSAFRAPNLYERSTNSLGFAANANNKQELITSYEAVAEFRPGDGIKLLGTLFYNDMEKVLLQDLTPTSATYGAFINAGKYYAHGFELGSEKKWHNDRLLKLTWTHTITQQVAPGINGWAQGSPNNLVKAHYAEPFLDNRFQLGFEELFIDQQLTLANQIAPAYHLMNINFALTKPWHGFQGALGIYNVLDQHYLALGSAQQVQDTLAMDGRTARLRVEYNF</sequence>
<dbReference type="PANTHER" id="PTHR30069">
    <property type="entry name" value="TONB-DEPENDENT OUTER MEMBRANE RECEPTOR"/>
    <property type="match status" value="1"/>
</dbReference>
<evidence type="ECO:0000256" key="1">
    <source>
        <dbReference type="ARBA" id="ARBA00004571"/>
    </source>
</evidence>
<dbReference type="Gene3D" id="2.40.170.20">
    <property type="entry name" value="TonB-dependent receptor, beta-barrel domain"/>
    <property type="match status" value="1"/>
</dbReference>
<dbReference type="Proteomes" id="UP000676649">
    <property type="component" value="Chromosome"/>
</dbReference>
<feature type="domain" description="TonB-dependent receptor plug" evidence="14">
    <location>
        <begin position="66"/>
        <end position="177"/>
    </location>
</feature>
<evidence type="ECO:0000256" key="10">
    <source>
        <dbReference type="ARBA" id="ARBA00023237"/>
    </source>
</evidence>
<dbReference type="InterPro" id="IPR000531">
    <property type="entry name" value="Beta-barrel_TonB"/>
</dbReference>
<evidence type="ECO:0000256" key="11">
    <source>
        <dbReference type="PROSITE-ProRule" id="PRU01360"/>
    </source>
</evidence>
<dbReference type="EMBL" id="CP073754">
    <property type="protein sequence ID" value="QWF71948.1"/>
    <property type="molecule type" value="Genomic_DNA"/>
</dbReference>
<evidence type="ECO:0000256" key="6">
    <source>
        <dbReference type="ARBA" id="ARBA00022729"/>
    </source>
</evidence>